<dbReference type="Gene3D" id="3.30.710.10">
    <property type="entry name" value="Potassium Channel Kv1.1, Chain A"/>
    <property type="match status" value="1"/>
</dbReference>
<protein>
    <recommendedName>
        <fullName evidence="1">BTB domain-containing protein</fullName>
    </recommendedName>
</protein>
<dbReference type="PANTHER" id="PTHR22744:SF17">
    <property type="entry name" value="BTB DOMAIN-CONTAINING PROTEIN"/>
    <property type="match status" value="1"/>
</dbReference>
<evidence type="ECO:0000313" key="2">
    <source>
        <dbReference type="EMBL" id="KAK3601949.1"/>
    </source>
</evidence>
<dbReference type="InterPro" id="IPR000210">
    <property type="entry name" value="BTB/POZ_dom"/>
</dbReference>
<proteinExistence type="predicted"/>
<feature type="domain" description="BTB" evidence="1">
    <location>
        <begin position="36"/>
        <end position="91"/>
    </location>
</feature>
<sequence>MTSSKKIKFDSQESGKSSEDMGYLQDIDFTKKSRWTDLHLKVEDKELYVPKSHLALVSPVFRLMFESYFKEKYLDVLPLPGKKYGDVLTFLKCTHPGSLVKVTCKLCKNHMWSIAWKM</sequence>
<dbReference type="PROSITE" id="PS50097">
    <property type="entry name" value="BTB"/>
    <property type="match status" value="1"/>
</dbReference>
<keyword evidence="3" id="KW-1185">Reference proteome</keyword>
<organism evidence="2 3">
    <name type="scientific">Potamilus streckersoni</name>
    <dbReference type="NCBI Taxonomy" id="2493646"/>
    <lineage>
        <taxon>Eukaryota</taxon>
        <taxon>Metazoa</taxon>
        <taxon>Spiralia</taxon>
        <taxon>Lophotrochozoa</taxon>
        <taxon>Mollusca</taxon>
        <taxon>Bivalvia</taxon>
        <taxon>Autobranchia</taxon>
        <taxon>Heteroconchia</taxon>
        <taxon>Palaeoheterodonta</taxon>
        <taxon>Unionida</taxon>
        <taxon>Unionoidea</taxon>
        <taxon>Unionidae</taxon>
        <taxon>Ambleminae</taxon>
        <taxon>Lampsilini</taxon>
        <taxon>Potamilus</taxon>
    </lineage>
</organism>
<reference evidence="2" key="1">
    <citation type="journal article" date="2021" name="Genome Biol. Evol.">
        <title>A High-Quality Reference Genome for a Parasitic Bivalve with Doubly Uniparental Inheritance (Bivalvia: Unionida).</title>
        <authorList>
            <person name="Smith C.H."/>
        </authorList>
    </citation>
    <scope>NUCLEOTIDE SEQUENCE</scope>
    <source>
        <strain evidence="2">CHS0354</strain>
    </source>
</reference>
<dbReference type="AlphaFoldDB" id="A0AAE0W5L5"/>
<dbReference type="Proteomes" id="UP001195483">
    <property type="component" value="Unassembled WGS sequence"/>
</dbReference>
<dbReference type="Pfam" id="PF00651">
    <property type="entry name" value="BTB"/>
    <property type="match status" value="1"/>
</dbReference>
<gene>
    <name evidence="2" type="ORF">CHS0354_002647</name>
</gene>
<accession>A0AAE0W5L5</accession>
<evidence type="ECO:0000259" key="1">
    <source>
        <dbReference type="PROSITE" id="PS50097"/>
    </source>
</evidence>
<evidence type="ECO:0000313" key="3">
    <source>
        <dbReference type="Proteomes" id="UP001195483"/>
    </source>
</evidence>
<dbReference type="PANTHER" id="PTHR22744">
    <property type="entry name" value="HELIX LOOP HELIX PROTEIN 21-RELATED"/>
    <property type="match status" value="1"/>
</dbReference>
<reference evidence="2" key="2">
    <citation type="journal article" date="2021" name="Genome Biol. Evol.">
        <title>Developing a high-quality reference genome for a parasitic bivalve with doubly uniparental inheritance (Bivalvia: Unionida).</title>
        <authorList>
            <person name="Smith C.H."/>
        </authorList>
    </citation>
    <scope>NUCLEOTIDE SEQUENCE</scope>
    <source>
        <strain evidence="2">CHS0354</strain>
        <tissue evidence="2">Mantle</tissue>
    </source>
</reference>
<dbReference type="SUPFAM" id="SSF54695">
    <property type="entry name" value="POZ domain"/>
    <property type="match status" value="1"/>
</dbReference>
<comment type="caution">
    <text evidence="2">The sequence shown here is derived from an EMBL/GenBank/DDBJ whole genome shotgun (WGS) entry which is preliminary data.</text>
</comment>
<name>A0AAE0W5L5_9BIVA</name>
<reference evidence="2" key="3">
    <citation type="submission" date="2023-05" db="EMBL/GenBank/DDBJ databases">
        <authorList>
            <person name="Smith C.H."/>
        </authorList>
    </citation>
    <scope>NUCLEOTIDE SEQUENCE</scope>
    <source>
        <strain evidence="2">CHS0354</strain>
        <tissue evidence="2">Mantle</tissue>
    </source>
</reference>
<dbReference type="InterPro" id="IPR011333">
    <property type="entry name" value="SKP1/BTB/POZ_sf"/>
</dbReference>
<dbReference type="EMBL" id="JAEAOA010000214">
    <property type="protein sequence ID" value="KAK3601949.1"/>
    <property type="molecule type" value="Genomic_DNA"/>
</dbReference>